<evidence type="ECO:0000313" key="1">
    <source>
        <dbReference type="EMBL" id="QDH83898.1"/>
    </source>
</evidence>
<dbReference type="EMBL" id="MK962628">
    <property type="protein sequence ID" value="QDH83898.1"/>
    <property type="molecule type" value="Genomic_DNA"/>
</dbReference>
<dbReference type="Proteomes" id="UP000316962">
    <property type="component" value="Segment"/>
</dbReference>
<gene>
    <name evidence="1" type="ORF">Axy09_022</name>
</gene>
<organism evidence="1 2">
    <name type="scientific">Achromobacter phage vB_AxyP_19-32_Axy09</name>
    <dbReference type="NCBI Taxonomy" id="2591040"/>
    <lineage>
        <taxon>Viruses</taxon>
        <taxon>Duplodnaviria</taxon>
        <taxon>Heunggongvirae</taxon>
        <taxon>Uroviricota</taxon>
        <taxon>Caudoviricetes</taxon>
        <taxon>Autographivirales</taxon>
        <taxon>Autoscriptoviridae</taxon>
        <taxon>Axyvirus</taxon>
        <taxon>Axyvirus 1932Axy09</taxon>
    </lineage>
</organism>
<proteinExistence type="predicted"/>
<name>A0A514CTU2_9CAUD</name>
<accession>A0A514CTU2</accession>
<sequence>MKQTPIASAIQPGRTSGAQALSALKQRQLRETGMTHWQLLELYRTMLAHKAKGQDRVWAVFFDVTQFPGRPTRVAGILTNWLRCSVLVRDSYDPVQCLWGRAIIVGMK</sequence>
<evidence type="ECO:0000313" key="2">
    <source>
        <dbReference type="Proteomes" id="UP000316962"/>
    </source>
</evidence>
<reference evidence="1 2" key="1">
    <citation type="submission" date="2019-05" db="EMBL/GenBank/DDBJ databases">
        <title>Complete genome sequence of sixteen phages from Abidjan, cote d'Ivoire, isolated on a single strain of Achromobacter xylosoxidans.</title>
        <authorList>
            <person name="Essoh C."/>
            <person name="Vernadet J.-P."/>
            <person name="Vergnaud G."/>
            <person name="Pourcel C."/>
        </authorList>
    </citation>
    <scope>NUCLEOTIDE SEQUENCE [LARGE SCALE GENOMIC DNA]</scope>
</reference>
<protein>
    <submittedName>
        <fullName evidence="1">Uncharacterized protein</fullName>
    </submittedName>
</protein>
<keyword evidence="2" id="KW-1185">Reference proteome</keyword>